<keyword evidence="3" id="KW-1185">Reference proteome</keyword>
<evidence type="ECO:0000313" key="3">
    <source>
        <dbReference type="Proteomes" id="UP000248314"/>
    </source>
</evidence>
<organism evidence="2 3">
    <name type="scientific">Hoylesella shahii DSM 15611 = JCM 12083</name>
    <dbReference type="NCBI Taxonomy" id="1122991"/>
    <lineage>
        <taxon>Bacteria</taxon>
        <taxon>Pseudomonadati</taxon>
        <taxon>Bacteroidota</taxon>
        <taxon>Bacteroidia</taxon>
        <taxon>Bacteroidales</taxon>
        <taxon>Prevotellaceae</taxon>
        <taxon>Hoylesella</taxon>
    </lineage>
</organism>
<accession>A0A318HR28</accession>
<gene>
    <name evidence="2" type="ORF">EJ73_02111</name>
</gene>
<dbReference type="PANTHER" id="PTHR43174:SF3">
    <property type="entry name" value="UDP-N-ACETYLGLUCOSAMINE 2-EPIMERASE"/>
    <property type="match status" value="1"/>
</dbReference>
<dbReference type="GO" id="GO:0004553">
    <property type="term" value="F:hydrolase activity, hydrolyzing O-glycosyl compounds"/>
    <property type="evidence" value="ECO:0007669"/>
    <property type="project" value="InterPro"/>
</dbReference>
<reference evidence="2 3" key="1">
    <citation type="submission" date="2018-05" db="EMBL/GenBank/DDBJ databases">
        <title>Genomic Encyclopedia of Type Strains, Phase I: the one thousand microbial genomes (KMG-I) project.</title>
        <authorList>
            <person name="Kyrpides N."/>
        </authorList>
    </citation>
    <scope>NUCLEOTIDE SEQUENCE [LARGE SCALE GENOMIC DNA]</scope>
    <source>
        <strain evidence="2 3">DSM 15611</strain>
    </source>
</reference>
<feature type="domain" description="UDP-N-acetylglucosamine 2-epimerase" evidence="1">
    <location>
        <begin position="27"/>
        <end position="357"/>
    </location>
</feature>
<dbReference type="RefSeq" id="WP_025816663.1">
    <property type="nucleotide sequence ID" value="NZ_BAIZ01000029.1"/>
</dbReference>
<dbReference type="EMBL" id="QJJX01000028">
    <property type="protein sequence ID" value="PXX20859.1"/>
    <property type="molecule type" value="Genomic_DNA"/>
</dbReference>
<dbReference type="InterPro" id="IPR003331">
    <property type="entry name" value="UDP_GlcNAc_Epimerase_2_dom"/>
</dbReference>
<comment type="caution">
    <text evidence="2">The sequence shown here is derived from an EMBL/GenBank/DDBJ whole genome shotgun (WGS) entry which is preliminary data.</text>
</comment>
<dbReference type="GO" id="GO:0006047">
    <property type="term" value="P:UDP-N-acetylglucosamine metabolic process"/>
    <property type="evidence" value="ECO:0007669"/>
    <property type="project" value="InterPro"/>
</dbReference>
<proteinExistence type="predicted"/>
<dbReference type="InterPro" id="IPR020004">
    <property type="entry name" value="UDP-GlcNAc_Epase"/>
</dbReference>
<dbReference type="Pfam" id="PF02350">
    <property type="entry name" value="Epimerase_2"/>
    <property type="match status" value="1"/>
</dbReference>
<dbReference type="STRING" id="1122991.GCA_000613445_01106"/>
<dbReference type="AlphaFoldDB" id="A0A318HR28"/>
<evidence type="ECO:0000259" key="1">
    <source>
        <dbReference type="Pfam" id="PF02350"/>
    </source>
</evidence>
<dbReference type="OrthoDB" id="9803238at2"/>
<evidence type="ECO:0000313" key="2">
    <source>
        <dbReference type="EMBL" id="PXX20859.1"/>
    </source>
</evidence>
<dbReference type="Gene3D" id="3.40.50.2000">
    <property type="entry name" value="Glycogen Phosphorylase B"/>
    <property type="match status" value="2"/>
</dbReference>
<dbReference type="Proteomes" id="UP000248314">
    <property type="component" value="Unassembled WGS sequence"/>
</dbReference>
<dbReference type="InterPro" id="IPR029767">
    <property type="entry name" value="WecB-like"/>
</dbReference>
<name>A0A318HR28_9BACT</name>
<dbReference type="SUPFAM" id="SSF53756">
    <property type="entry name" value="UDP-Glycosyltransferase/glycogen phosphorylase"/>
    <property type="match status" value="1"/>
</dbReference>
<dbReference type="PANTHER" id="PTHR43174">
    <property type="entry name" value="UDP-N-ACETYLGLUCOSAMINE 2-EPIMERASE"/>
    <property type="match status" value="1"/>
</dbReference>
<sequence>MQKYKVCFATGSRADYGIVRNYLRLLNMDGSVDLSILITGALLDAKYGRAKTIIEDDGFKIGFECPIPLRVDKLSDTTSAMSIVLEQFGKYFESNRFDLVIILGDRYEIFSVAIAAAMQHLPILHLHGGEITLSNYDEFIRHGITKMSQYHFTSTEEYKKRVIQLGEDPSTVFNLGALGAENCLSIDENNVGDEVRLLPEKKCFTVLFHPETLNTQSPLLQVKELLNAIVKFLPLYEFCFIGSNADTKSDMIREAVQDFCRTHKHTHYYENLHPDAYHYLVKKSIALIGNSSSGIIEVPSLNSITVNIGDRQTGRVKGNSIIDVTCSMNEIVAGIEQAISEFEKVIENPYLKENSAKLYYETTIAILSKIESKNYKRFYDL</sequence>
<protein>
    <submittedName>
        <fullName evidence="2">UDP-N-acetylglucosamine 2-epimerase (Non-hydrolysing)</fullName>
    </submittedName>
</protein>
<dbReference type="NCBIfam" id="TIGR03568">
    <property type="entry name" value="NeuC_NnaA"/>
    <property type="match status" value="1"/>
</dbReference>